<dbReference type="EMBL" id="MJBS01000059">
    <property type="protein sequence ID" value="OHE97309.1"/>
    <property type="molecule type" value="Genomic_DNA"/>
</dbReference>
<organism evidence="9 10">
    <name type="scientific">Colletotrichum orchidophilum</name>
    <dbReference type="NCBI Taxonomy" id="1209926"/>
    <lineage>
        <taxon>Eukaryota</taxon>
        <taxon>Fungi</taxon>
        <taxon>Dikarya</taxon>
        <taxon>Ascomycota</taxon>
        <taxon>Pezizomycotina</taxon>
        <taxon>Sordariomycetes</taxon>
        <taxon>Hypocreomycetidae</taxon>
        <taxon>Glomerellales</taxon>
        <taxon>Glomerellaceae</taxon>
        <taxon>Colletotrichum</taxon>
    </lineage>
</organism>
<feature type="region of interest" description="Disordered" evidence="7">
    <location>
        <begin position="407"/>
        <end position="434"/>
    </location>
</feature>
<dbReference type="InterPro" id="IPR036986">
    <property type="entry name" value="S4_RNA-bd_sf"/>
</dbReference>
<dbReference type="RefSeq" id="XP_022474464.1">
    <property type="nucleotide sequence ID" value="XM_022619001.1"/>
</dbReference>
<feature type="compositionally biased region" description="Basic and acidic residues" evidence="7">
    <location>
        <begin position="413"/>
        <end position="432"/>
    </location>
</feature>
<name>A0A1G4B790_9PEZI</name>
<evidence type="ECO:0000313" key="9">
    <source>
        <dbReference type="EMBL" id="OHE97309.1"/>
    </source>
</evidence>
<evidence type="ECO:0000256" key="7">
    <source>
        <dbReference type="SAM" id="MobiDB-lite"/>
    </source>
</evidence>
<dbReference type="InterPro" id="IPR022801">
    <property type="entry name" value="Ribosomal_uS4"/>
</dbReference>
<gene>
    <name evidence="9" type="ORF">CORC01_07364</name>
</gene>
<dbReference type="GO" id="GO:0042274">
    <property type="term" value="P:ribosomal small subunit biogenesis"/>
    <property type="evidence" value="ECO:0007669"/>
    <property type="project" value="TreeGrafter"/>
</dbReference>
<feature type="domain" description="RNA-binding S4" evidence="8">
    <location>
        <begin position="177"/>
        <end position="237"/>
    </location>
</feature>
<feature type="compositionally biased region" description="Basic and acidic residues" evidence="7">
    <location>
        <begin position="85"/>
        <end position="95"/>
    </location>
</feature>
<evidence type="ECO:0000259" key="8">
    <source>
        <dbReference type="SMART" id="SM00363"/>
    </source>
</evidence>
<protein>
    <submittedName>
        <fullName evidence="9">S4 domain-containing protein</fullName>
    </submittedName>
</protein>
<keyword evidence="10" id="KW-1185">Reference proteome</keyword>
<feature type="region of interest" description="Disordered" evidence="7">
    <location>
        <begin position="257"/>
        <end position="318"/>
    </location>
</feature>
<evidence type="ECO:0000256" key="5">
    <source>
        <dbReference type="ARBA" id="ARBA00023274"/>
    </source>
</evidence>
<evidence type="ECO:0000256" key="2">
    <source>
        <dbReference type="ARBA" id="ARBA00022730"/>
    </source>
</evidence>
<dbReference type="GO" id="GO:0003735">
    <property type="term" value="F:structural constituent of ribosome"/>
    <property type="evidence" value="ECO:0007669"/>
    <property type="project" value="TreeGrafter"/>
</dbReference>
<dbReference type="GO" id="GO:0019843">
    <property type="term" value="F:rRNA binding"/>
    <property type="evidence" value="ECO:0007669"/>
    <property type="project" value="UniProtKB-KW"/>
</dbReference>
<comment type="similarity">
    <text evidence="1">Belongs to the universal ribosomal protein uS4 family.</text>
</comment>
<keyword evidence="3 6" id="KW-0694">RNA-binding</keyword>
<evidence type="ECO:0000256" key="4">
    <source>
        <dbReference type="ARBA" id="ARBA00022980"/>
    </source>
</evidence>
<keyword evidence="5" id="KW-0687">Ribonucleoprotein</keyword>
<evidence type="ECO:0000313" key="10">
    <source>
        <dbReference type="Proteomes" id="UP000176998"/>
    </source>
</evidence>
<evidence type="ECO:0000256" key="1">
    <source>
        <dbReference type="ARBA" id="ARBA00007465"/>
    </source>
</evidence>
<dbReference type="OrthoDB" id="3356781at2759"/>
<dbReference type="CDD" id="cd00165">
    <property type="entry name" value="S4"/>
    <property type="match status" value="1"/>
</dbReference>
<evidence type="ECO:0000256" key="6">
    <source>
        <dbReference type="PROSITE-ProRule" id="PRU00182"/>
    </source>
</evidence>
<dbReference type="InterPro" id="IPR002942">
    <property type="entry name" value="S4_RNA-bd"/>
</dbReference>
<reference evidence="9 10" key="1">
    <citation type="submission" date="2016-09" db="EMBL/GenBank/DDBJ databases">
        <authorList>
            <person name="Capua I."/>
            <person name="De Benedictis P."/>
            <person name="Joannis T."/>
            <person name="Lombin L.H."/>
            <person name="Cattoli G."/>
        </authorList>
    </citation>
    <scope>NUCLEOTIDE SEQUENCE [LARGE SCALE GENOMIC DNA]</scope>
    <source>
        <strain evidence="9 10">IMI 309357</strain>
    </source>
</reference>
<dbReference type="GeneID" id="34560511"/>
<accession>A0A1G4B790</accession>
<dbReference type="SUPFAM" id="SSF55174">
    <property type="entry name" value="Alpha-L RNA-binding motif"/>
    <property type="match status" value="1"/>
</dbReference>
<feature type="compositionally biased region" description="Basic and acidic residues" evidence="7">
    <location>
        <begin position="260"/>
        <end position="279"/>
    </location>
</feature>
<feature type="compositionally biased region" description="Acidic residues" evidence="7">
    <location>
        <begin position="281"/>
        <end position="304"/>
    </location>
</feature>
<dbReference type="Gene3D" id="3.10.290.10">
    <property type="entry name" value="RNA-binding S4 domain"/>
    <property type="match status" value="1"/>
</dbReference>
<keyword evidence="4" id="KW-0689">Ribosomal protein</keyword>
<dbReference type="PANTHER" id="PTHR11831:SF4">
    <property type="entry name" value="SMALL RIBOSOMAL SUBUNIT PROTEIN US4M"/>
    <property type="match status" value="1"/>
</dbReference>
<dbReference type="PROSITE" id="PS50889">
    <property type="entry name" value="S4"/>
    <property type="match status" value="1"/>
</dbReference>
<evidence type="ECO:0000256" key="3">
    <source>
        <dbReference type="ARBA" id="ARBA00022884"/>
    </source>
</evidence>
<dbReference type="AlphaFoldDB" id="A0A1G4B790"/>
<dbReference type="PANTHER" id="PTHR11831">
    <property type="entry name" value="30S 40S RIBOSOMAL PROTEIN"/>
    <property type="match status" value="1"/>
</dbReference>
<sequence>MRGRKPRWYSLQKPKLRQSWNKYNLFNIARATLNRTRSSRTYFQQKWTAKSMTRGYHGAHIKEADWSRNFSRRLFSAVDMPPEYLAEHDGSEHSAGRGSGLHAEPGSEDNTPTAYQFSKLERARQKREKSKLVVVTHSTTSHPAQVSFMRDEKTQMLARPIHRMTPYMQMAFAPLERRLDVAVFRAMFASSTLQAKQFCTHGAVKVNGKIMRYGAYKLNPGDMFQVDVDSVLFATGRAKTPKHADFVAGKDWTSLNSVKSSKEGKSDTGDDAAAEKTASELDSDDAAVETAEVEAAVEDAETTEAGEAAAAGEGESQLSEAEKSAQLHKQLKSLVRSVKNIIHDGDKALNPRKKRQLRTFMSEAKRALSSSGRVSSDAASSLDHVGVMDNLSALLKDFKLEGNQVEAVASPQAEEKQQSDHTKPTSAKEKAQTEAVTELISSKDVRQALSGLSKAEQDVFAQLLRKNAENPIDESKPYWTPWQPRRYMGPFAFIPRYLEVNQNICAAVYLRHPVARRGIAEVPTPFNYETNQLAFNWYLRRS</sequence>
<proteinExistence type="inferred from homology"/>
<dbReference type="Proteomes" id="UP000176998">
    <property type="component" value="Unassembled WGS sequence"/>
</dbReference>
<dbReference type="STRING" id="1209926.A0A1G4B790"/>
<keyword evidence="2" id="KW-0699">rRNA-binding</keyword>
<feature type="compositionally biased region" description="Low complexity" evidence="7">
    <location>
        <begin position="305"/>
        <end position="315"/>
    </location>
</feature>
<comment type="caution">
    <text evidence="9">The sequence shown here is derived from an EMBL/GenBank/DDBJ whole genome shotgun (WGS) entry which is preliminary data.</text>
</comment>
<feature type="region of interest" description="Disordered" evidence="7">
    <location>
        <begin position="85"/>
        <end position="113"/>
    </location>
</feature>
<dbReference type="Pfam" id="PF01479">
    <property type="entry name" value="S4"/>
    <property type="match status" value="1"/>
</dbReference>
<dbReference type="SMART" id="SM00363">
    <property type="entry name" value="S4"/>
    <property type="match status" value="1"/>
</dbReference>
<dbReference type="GO" id="GO:0005763">
    <property type="term" value="C:mitochondrial small ribosomal subunit"/>
    <property type="evidence" value="ECO:0007669"/>
    <property type="project" value="TreeGrafter"/>
</dbReference>